<organism evidence="2 3">
    <name type="scientific">Cyclotella atomus</name>
    <dbReference type="NCBI Taxonomy" id="382360"/>
    <lineage>
        <taxon>Eukaryota</taxon>
        <taxon>Sar</taxon>
        <taxon>Stramenopiles</taxon>
        <taxon>Ochrophyta</taxon>
        <taxon>Bacillariophyta</taxon>
        <taxon>Coscinodiscophyceae</taxon>
        <taxon>Thalassiosirophycidae</taxon>
        <taxon>Stephanodiscales</taxon>
        <taxon>Stephanodiscaceae</taxon>
        <taxon>Cyclotella</taxon>
    </lineage>
</organism>
<evidence type="ECO:0000313" key="2">
    <source>
        <dbReference type="EMBL" id="KAL3764849.1"/>
    </source>
</evidence>
<reference evidence="2 3" key="1">
    <citation type="submission" date="2024-10" db="EMBL/GenBank/DDBJ databases">
        <title>Updated reference genomes for cyclostephanoid diatoms.</title>
        <authorList>
            <person name="Roberts W.R."/>
            <person name="Alverson A.J."/>
        </authorList>
    </citation>
    <scope>NUCLEOTIDE SEQUENCE [LARGE SCALE GENOMIC DNA]</scope>
    <source>
        <strain evidence="2 3">AJA010-31</strain>
    </source>
</reference>
<proteinExistence type="predicted"/>
<dbReference type="AlphaFoldDB" id="A0ABD3MPF1"/>
<name>A0ABD3MPF1_9STRA</name>
<evidence type="ECO:0000313" key="3">
    <source>
        <dbReference type="Proteomes" id="UP001530400"/>
    </source>
</evidence>
<sequence>MPSRKKKQGKEKRAAKSIARRGLKAADEHEWEYWMRGGNLWSFVTCNHGVDFDVSDKESAIYRMITTFCEEIVSTYGICEVIKVTYQGFEHIWEDSVSYQFGSLPRSGNERRGNSILCSSRIFPREL</sequence>
<protein>
    <submittedName>
        <fullName evidence="2">Uncharacterized protein</fullName>
    </submittedName>
</protein>
<dbReference type="EMBL" id="JALLPJ020001412">
    <property type="protein sequence ID" value="KAL3764849.1"/>
    <property type="molecule type" value="Genomic_DNA"/>
</dbReference>
<evidence type="ECO:0000256" key="1">
    <source>
        <dbReference type="SAM" id="MobiDB-lite"/>
    </source>
</evidence>
<gene>
    <name evidence="2" type="ORF">ACHAWO_006033</name>
</gene>
<comment type="caution">
    <text evidence="2">The sequence shown here is derived from an EMBL/GenBank/DDBJ whole genome shotgun (WGS) entry which is preliminary data.</text>
</comment>
<feature type="region of interest" description="Disordered" evidence="1">
    <location>
        <begin position="1"/>
        <end position="22"/>
    </location>
</feature>
<accession>A0ABD3MPF1</accession>
<dbReference type="Proteomes" id="UP001530400">
    <property type="component" value="Unassembled WGS sequence"/>
</dbReference>
<keyword evidence="3" id="KW-1185">Reference proteome</keyword>